<accession>A0ABS1D9K4</accession>
<organism evidence="3 4">
    <name type="scientific">Rhodovibrio sodomensis</name>
    <dbReference type="NCBI Taxonomy" id="1088"/>
    <lineage>
        <taxon>Bacteria</taxon>
        <taxon>Pseudomonadati</taxon>
        <taxon>Pseudomonadota</taxon>
        <taxon>Alphaproteobacteria</taxon>
        <taxon>Rhodospirillales</taxon>
        <taxon>Rhodovibrionaceae</taxon>
        <taxon>Rhodovibrio</taxon>
    </lineage>
</organism>
<feature type="region of interest" description="Disordered" evidence="2">
    <location>
        <begin position="131"/>
        <end position="213"/>
    </location>
</feature>
<evidence type="ECO:0000313" key="3">
    <source>
        <dbReference type="EMBL" id="MBK1666812.1"/>
    </source>
</evidence>
<dbReference type="Proteomes" id="UP001296873">
    <property type="component" value="Unassembled WGS sequence"/>
</dbReference>
<evidence type="ECO:0000256" key="1">
    <source>
        <dbReference type="SAM" id="Coils"/>
    </source>
</evidence>
<evidence type="ECO:0008006" key="5">
    <source>
        <dbReference type="Google" id="ProtNLM"/>
    </source>
</evidence>
<feature type="compositionally biased region" description="Low complexity" evidence="2">
    <location>
        <begin position="131"/>
        <end position="153"/>
    </location>
</feature>
<comment type="caution">
    <text evidence="3">The sequence shown here is derived from an EMBL/GenBank/DDBJ whole genome shotgun (WGS) entry which is preliminary data.</text>
</comment>
<feature type="coiled-coil region" evidence="1">
    <location>
        <begin position="22"/>
        <end position="49"/>
    </location>
</feature>
<protein>
    <recommendedName>
        <fullName evidence="5">Cell division protein FtsL</fullName>
    </recommendedName>
</protein>
<gene>
    <name evidence="3" type="ORF">CKO28_01985</name>
</gene>
<keyword evidence="4" id="KW-1185">Reference proteome</keyword>
<evidence type="ECO:0000256" key="2">
    <source>
        <dbReference type="SAM" id="MobiDB-lite"/>
    </source>
</evidence>
<reference evidence="3 4" key="1">
    <citation type="journal article" date="2020" name="Microorganisms">
        <title>Osmotic Adaptation and Compatible Solute Biosynthesis of Phototrophic Bacteria as Revealed from Genome Analyses.</title>
        <authorList>
            <person name="Imhoff J.F."/>
            <person name="Rahn T."/>
            <person name="Kunzel S."/>
            <person name="Keller A."/>
            <person name="Neulinger S.C."/>
        </authorList>
    </citation>
    <scope>NUCLEOTIDE SEQUENCE [LARGE SCALE GENOMIC DNA]</scope>
    <source>
        <strain evidence="3 4">DSM 9895</strain>
    </source>
</reference>
<dbReference type="RefSeq" id="WP_200338870.1">
    <property type="nucleotide sequence ID" value="NZ_NRRL01000002.1"/>
</dbReference>
<sequence length="227" mass="24817">MSVVRLSLVIWLIVAGAVALGLYQVKYEVQRLEEELQQVRSDIRQDRVALHVLEAEWAYLNRPERLQRLASKHLDMGPTGARQVAAVTALPPRISDAEPAVRLARAGSGNDAGMPLPQAKPWSLEQPMYARAEQAQEQPQGRQRQGLGAPLRQARAQVAARGPRTSQRENTGANENTRATKNNTAGQVGQSDESTRLTAKSSPPRSTQPKSRAIAVGDVLIQVGIRQ</sequence>
<proteinExistence type="predicted"/>
<name>A0ABS1D9K4_9PROT</name>
<keyword evidence="1" id="KW-0175">Coiled coil</keyword>
<dbReference type="EMBL" id="NRRL01000002">
    <property type="protein sequence ID" value="MBK1666812.1"/>
    <property type="molecule type" value="Genomic_DNA"/>
</dbReference>
<feature type="compositionally biased region" description="Polar residues" evidence="2">
    <location>
        <begin position="164"/>
        <end position="210"/>
    </location>
</feature>
<evidence type="ECO:0000313" key="4">
    <source>
        <dbReference type="Proteomes" id="UP001296873"/>
    </source>
</evidence>